<proteinExistence type="predicted"/>
<evidence type="ECO:0000256" key="3">
    <source>
        <dbReference type="ARBA" id="ARBA00022989"/>
    </source>
</evidence>
<reference evidence="7 8" key="1">
    <citation type="submission" date="2016-08" db="EMBL/GenBank/DDBJ databases">
        <title>A Parts List for Fungal Cellulosomes Revealed by Comparative Genomics.</title>
        <authorList>
            <consortium name="DOE Joint Genome Institute"/>
            <person name="Haitjema C.H."/>
            <person name="Gilmore S.P."/>
            <person name="Henske J.K."/>
            <person name="Solomon K.V."/>
            <person name="De Groot R."/>
            <person name="Kuo A."/>
            <person name="Mondo S.J."/>
            <person name="Salamov A.A."/>
            <person name="Labutti K."/>
            <person name="Zhao Z."/>
            <person name="Chiniquy J."/>
            <person name="Barry K."/>
            <person name="Brewer H.M."/>
            <person name="Purvine S.O."/>
            <person name="Wright A.T."/>
            <person name="Boxma B."/>
            <person name="Van Alen T."/>
            <person name="Hackstein J.H."/>
            <person name="Baker S.E."/>
            <person name="Grigoriev I.V."/>
            <person name="O'Malley M.A."/>
        </authorList>
    </citation>
    <scope>NUCLEOTIDE SEQUENCE [LARGE SCALE GENOMIC DNA]</scope>
    <source>
        <strain evidence="7 8">G1</strain>
    </source>
</reference>
<dbReference type="Pfam" id="PF07690">
    <property type="entry name" value="MFS_1"/>
    <property type="match status" value="1"/>
</dbReference>
<protein>
    <submittedName>
        <fullName evidence="7">Lincomycin resistance protein LmrB</fullName>
    </submittedName>
</protein>
<dbReference type="STRING" id="1754190.A0A1Y2EP12"/>
<dbReference type="PANTHER" id="PTHR42718">
    <property type="entry name" value="MAJOR FACILITATOR SUPERFAMILY MULTIDRUG TRANSPORTER MFSC"/>
    <property type="match status" value="1"/>
</dbReference>
<evidence type="ECO:0000259" key="6">
    <source>
        <dbReference type="PROSITE" id="PS50850"/>
    </source>
</evidence>
<dbReference type="EMBL" id="MCOG01000034">
    <property type="protein sequence ID" value="ORY73321.1"/>
    <property type="molecule type" value="Genomic_DNA"/>
</dbReference>
<dbReference type="AlphaFoldDB" id="A0A1Y2EP12"/>
<feature type="transmembrane region" description="Helical" evidence="5">
    <location>
        <begin position="142"/>
        <end position="161"/>
    </location>
</feature>
<feature type="transmembrane region" description="Helical" evidence="5">
    <location>
        <begin position="81"/>
        <end position="104"/>
    </location>
</feature>
<evidence type="ECO:0000256" key="4">
    <source>
        <dbReference type="ARBA" id="ARBA00023136"/>
    </source>
</evidence>
<dbReference type="GO" id="GO:0022857">
    <property type="term" value="F:transmembrane transporter activity"/>
    <property type="evidence" value="ECO:0007669"/>
    <property type="project" value="InterPro"/>
</dbReference>
<keyword evidence="3 5" id="KW-1133">Transmembrane helix</keyword>
<dbReference type="PANTHER" id="PTHR42718:SF24">
    <property type="entry name" value="MAJOR FACILITATOR SUPERFAMILY (MFS) PROFILE DOMAIN-CONTAINING PROTEIN"/>
    <property type="match status" value="1"/>
</dbReference>
<dbReference type="Proteomes" id="UP000193920">
    <property type="component" value="Unassembled WGS sequence"/>
</dbReference>
<dbReference type="Gene3D" id="1.20.1720.10">
    <property type="entry name" value="Multidrug resistance protein D"/>
    <property type="match status" value="1"/>
</dbReference>
<evidence type="ECO:0000313" key="7">
    <source>
        <dbReference type="EMBL" id="ORY73321.1"/>
    </source>
</evidence>
<accession>A0A1Y2EP12</accession>
<dbReference type="GO" id="GO:0016020">
    <property type="term" value="C:membrane"/>
    <property type="evidence" value="ECO:0007669"/>
    <property type="project" value="UniProtKB-SubCell"/>
</dbReference>
<evidence type="ECO:0000256" key="5">
    <source>
        <dbReference type="SAM" id="Phobius"/>
    </source>
</evidence>
<dbReference type="InterPro" id="IPR011701">
    <property type="entry name" value="MFS"/>
</dbReference>
<feature type="transmembrane region" description="Helical" evidence="5">
    <location>
        <begin position="228"/>
        <end position="248"/>
    </location>
</feature>
<feature type="transmembrane region" description="Helical" evidence="5">
    <location>
        <begin position="202"/>
        <end position="222"/>
    </location>
</feature>
<dbReference type="OrthoDB" id="6770063at2759"/>
<sequence>MGAAVELSKRKRTLIFINSNISTIAGTLLTTALTTALPPIMKDFNISVNTAQWLTSGFNLTMAIIIPLTSYLINRFRTKKLFLTALALFIIGLTIALFSVNFYMMLFGRIIQAGGSALISSLAQVVILTIYPPEQRGYAMGWYGLALGAAPIVAPTISGLLVDSVGWRMIFVLSISIMVVTFIYTIFVFEDVIENHKVHLDIISFLLSGITFGGVTLAIGNFGSYKFLSYQVFMILIIGVVAGILFTYRQLHIKIPFLDLHVFQHRDFSIAVITTIIIQLILMGSAVIFPLLFQDVMGRTATISGLAVLPGSLALSIVSPFAG</sequence>
<feature type="transmembrane region" description="Helical" evidence="5">
    <location>
        <begin position="21"/>
        <end position="41"/>
    </location>
</feature>
<dbReference type="PROSITE" id="PS50850">
    <property type="entry name" value="MFS"/>
    <property type="match status" value="1"/>
</dbReference>
<organism evidence="7 8">
    <name type="scientific">Neocallimastix californiae</name>
    <dbReference type="NCBI Taxonomy" id="1754190"/>
    <lineage>
        <taxon>Eukaryota</taxon>
        <taxon>Fungi</taxon>
        <taxon>Fungi incertae sedis</taxon>
        <taxon>Chytridiomycota</taxon>
        <taxon>Chytridiomycota incertae sedis</taxon>
        <taxon>Neocallimastigomycetes</taxon>
        <taxon>Neocallimastigales</taxon>
        <taxon>Neocallimastigaceae</taxon>
        <taxon>Neocallimastix</taxon>
    </lineage>
</organism>
<feature type="domain" description="Major facilitator superfamily (MFS) profile" evidence="6">
    <location>
        <begin position="15"/>
        <end position="323"/>
    </location>
</feature>
<evidence type="ECO:0000256" key="2">
    <source>
        <dbReference type="ARBA" id="ARBA00022692"/>
    </source>
</evidence>
<gene>
    <name evidence="7" type="ORF">LY90DRAFT_403043</name>
</gene>
<evidence type="ECO:0000313" key="8">
    <source>
        <dbReference type="Proteomes" id="UP000193920"/>
    </source>
</evidence>
<comment type="subcellular location">
    <subcellularLocation>
        <location evidence="1">Membrane</location>
        <topology evidence="1">Multi-pass membrane protein</topology>
    </subcellularLocation>
</comment>
<feature type="non-terminal residue" evidence="7">
    <location>
        <position position="323"/>
    </location>
</feature>
<dbReference type="SUPFAM" id="SSF103473">
    <property type="entry name" value="MFS general substrate transporter"/>
    <property type="match status" value="1"/>
</dbReference>
<dbReference type="InterPro" id="IPR036259">
    <property type="entry name" value="MFS_trans_sf"/>
</dbReference>
<keyword evidence="2 5" id="KW-0812">Transmembrane</keyword>
<feature type="transmembrane region" description="Helical" evidence="5">
    <location>
        <begin position="53"/>
        <end position="74"/>
    </location>
</feature>
<keyword evidence="8" id="KW-1185">Reference proteome</keyword>
<feature type="transmembrane region" description="Helical" evidence="5">
    <location>
        <begin position="268"/>
        <end position="289"/>
    </location>
</feature>
<evidence type="ECO:0000256" key="1">
    <source>
        <dbReference type="ARBA" id="ARBA00004141"/>
    </source>
</evidence>
<feature type="transmembrane region" description="Helical" evidence="5">
    <location>
        <begin position="301"/>
        <end position="322"/>
    </location>
</feature>
<keyword evidence="4 5" id="KW-0472">Membrane</keyword>
<feature type="transmembrane region" description="Helical" evidence="5">
    <location>
        <begin position="167"/>
        <end position="190"/>
    </location>
</feature>
<comment type="caution">
    <text evidence="7">The sequence shown here is derived from an EMBL/GenBank/DDBJ whole genome shotgun (WGS) entry which is preliminary data.</text>
</comment>
<name>A0A1Y2EP12_9FUNG</name>
<dbReference type="InterPro" id="IPR020846">
    <property type="entry name" value="MFS_dom"/>
</dbReference>